<evidence type="ECO:0000313" key="1">
    <source>
        <dbReference type="EMBL" id="CAG8436481.1"/>
    </source>
</evidence>
<dbReference type="Proteomes" id="UP000789860">
    <property type="component" value="Unassembled WGS sequence"/>
</dbReference>
<dbReference type="EMBL" id="CAJVPM010000130">
    <property type="protein sequence ID" value="CAG8436481.1"/>
    <property type="molecule type" value="Genomic_DNA"/>
</dbReference>
<keyword evidence="2" id="KW-1185">Reference proteome</keyword>
<sequence>VEGELILGNISLSIGTKLDRFGSEFGKYLSPIHLPYSQRALPPSNLNILKRKKYPYNYHVYEVIKSFVVLGGPIRGWFEQPGIGMQFKTYNSIIGLIEN</sequence>
<protein>
    <submittedName>
        <fullName evidence="1">3940_t:CDS:1</fullName>
    </submittedName>
</protein>
<comment type="caution">
    <text evidence="1">The sequence shown here is derived from an EMBL/GenBank/DDBJ whole genome shotgun (WGS) entry which is preliminary data.</text>
</comment>
<evidence type="ECO:0000313" key="2">
    <source>
        <dbReference type="Proteomes" id="UP000789860"/>
    </source>
</evidence>
<proteinExistence type="predicted"/>
<feature type="non-terminal residue" evidence="1">
    <location>
        <position position="99"/>
    </location>
</feature>
<reference evidence="1" key="1">
    <citation type="submission" date="2021-06" db="EMBL/GenBank/DDBJ databases">
        <authorList>
            <person name="Kallberg Y."/>
            <person name="Tangrot J."/>
            <person name="Rosling A."/>
        </authorList>
    </citation>
    <scope>NUCLEOTIDE SEQUENCE</scope>
    <source>
        <strain evidence="1">AU212A</strain>
    </source>
</reference>
<gene>
    <name evidence="1" type="ORF">SCALOS_LOCUS284</name>
</gene>
<feature type="non-terminal residue" evidence="1">
    <location>
        <position position="1"/>
    </location>
</feature>
<organism evidence="1 2">
    <name type="scientific">Scutellospora calospora</name>
    <dbReference type="NCBI Taxonomy" id="85575"/>
    <lineage>
        <taxon>Eukaryota</taxon>
        <taxon>Fungi</taxon>
        <taxon>Fungi incertae sedis</taxon>
        <taxon>Mucoromycota</taxon>
        <taxon>Glomeromycotina</taxon>
        <taxon>Glomeromycetes</taxon>
        <taxon>Diversisporales</taxon>
        <taxon>Gigasporaceae</taxon>
        <taxon>Scutellospora</taxon>
    </lineage>
</organism>
<name>A0ACA9JUF4_9GLOM</name>
<accession>A0ACA9JUF4</accession>